<dbReference type="InterPro" id="IPR036971">
    <property type="entry name" value="PDEase_catalytic_dom_sf"/>
</dbReference>
<dbReference type="InterPro" id="IPR023174">
    <property type="entry name" value="PDEase_CS"/>
</dbReference>
<protein>
    <recommendedName>
        <fullName evidence="8">Phosphodiesterase</fullName>
        <ecNumber evidence="8">3.1.4.-</ecNumber>
    </recommendedName>
</protein>
<feature type="transmembrane region" description="Helical" evidence="10">
    <location>
        <begin position="484"/>
        <end position="504"/>
    </location>
</feature>
<feature type="binding site" evidence="6">
    <location>
        <position position="1120"/>
    </location>
    <ligand>
        <name>AMP</name>
        <dbReference type="ChEBI" id="CHEBI:456215"/>
    </ligand>
</feature>
<evidence type="ECO:0000259" key="11">
    <source>
        <dbReference type="PROSITE" id="PS51845"/>
    </source>
</evidence>
<dbReference type="Pfam" id="PF00233">
    <property type="entry name" value="PDEase_I"/>
    <property type="match status" value="1"/>
</dbReference>
<accession>A0ABD2KXJ2</accession>
<comment type="cofactor">
    <cofactor evidence="8">
        <name>a divalent metal cation</name>
        <dbReference type="ChEBI" id="CHEBI:60240"/>
    </cofactor>
    <text evidence="8">Binds 2 divalent metal cations per subunit. Site 1 may preferentially bind zinc ions, while site 2 has a preference for magnesium and/or manganese ions.</text>
</comment>
<feature type="binding site" evidence="6">
    <location>
        <position position="1171"/>
    </location>
    <ligand>
        <name>AMP</name>
        <dbReference type="ChEBI" id="CHEBI:456215"/>
    </ligand>
</feature>
<keyword evidence="3 7" id="KW-0479">Metal-binding</keyword>
<evidence type="ECO:0000256" key="6">
    <source>
        <dbReference type="PIRSR" id="PIRSR623088-2"/>
    </source>
</evidence>
<feature type="transmembrane region" description="Helical" evidence="10">
    <location>
        <begin position="456"/>
        <end position="477"/>
    </location>
</feature>
<feature type="binding site" evidence="6">
    <location>
        <position position="1014"/>
    </location>
    <ligand>
        <name>AMP</name>
        <dbReference type="ChEBI" id="CHEBI:456215"/>
    </ligand>
</feature>
<evidence type="ECO:0000256" key="9">
    <source>
        <dbReference type="SAM" id="MobiDB-lite"/>
    </source>
</evidence>
<keyword evidence="10" id="KW-0812">Transmembrane</keyword>
<dbReference type="InterPro" id="IPR002073">
    <property type="entry name" value="PDEase_catalytic_dom"/>
</dbReference>
<feature type="binding site" evidence="7">
    <location>
        <position position="1013"/>
    </location>
    <ligand>
        <name>Zn(2+)</name>
        <dbReference type="ChEBI" id="CHEBI:29105"/>
        <label>1</label>
    </ligand>
</feature>
<feature type="active site" description="Proton donor" evidence="5">
    <location>
        <position position="973"/>
    </location>
</feature>
<keyword evidence="10" id="KW-1133">Transmembrane helix</keyword>
<feature type="domain" description="PDEase" evidence="11">
    <location>
        <begin position="893"/>
        <end position="1279"/>
    </location>
</feature>
<keyword evidence="4 8" id="KW-0378">Hydrolase</keyword>
<dbReference type="SMART" id="SM00471">
    <property type="entry name" value="HDc"/>
    <property type="match status" value="1"/>
</dbReference>
<gene>
    <name evidence="12" type="ORF">niasHT_018846</name>
</gene>
<dbReference type="Pfam" id="PF08499">
    <property type="entry name" value="PDEase_I_N"/>
    <property type="match status" value="1"/>
</dbReference>
<organism evidence="12 13">
    <name type="scientific">Heterodera trifolii</name>
    <dbReference type="NCBI Taxonomy" id="157864"/>
    <lineage>
        <taxon>Eukaryota</taxon>
        <taxon>Metazoa</taxon>
        <taxon>Ecdysozoa</taxon>
        <taxon>Nematoda</taxon>
        <taxon>Chromadorea</taxon>
        <taxon>Rhabditida</taxon>
        <taxon>Tylenchina</taxon>
        <taxon>Tylenchomorpha</taxon>
        <taxon>Tylenchoidea</taxon>
        <taxon>Heteroderidae</taxon>
        <taxon>Heteroderinae</taxon>
        <taxon>Heterodera</taxon>
    </lineage>
</organism>
<keyword evidence="2" id="KW-0140">cGMP</keyword>
<dbReference type="InterPro" id="IPR057980">
    <property type="entry name" value="TPR_INTS8"/>
</dbReference>
<dbReference type="EMBL" id="JBICBT010000610">
    <property type="protein sequence ID" value="KAL3107648.1"/>
    <property type="molecule type" value="Genomic_DNA"/>
</dbReference>
<feature type="region of interest" description="Disordered" evidence="9">
    <location>
        <begin position="1270"/>
        <end position="1310"/>
    </location>
</feature>
<dbReference type="InterPro" id="IPR013706">
    <property type="entry name" value="PDE1_N"/>
</dbReference>
<evidence type="ECO:0000256" key="10">
    <source>
        <dbReference type="SAM" id="Phobius"/>
    </source>
</evidence>
<evidence type="ECO:0000256" key="8">
    <source>
        <dbReference type="RuleBase" id="RU363067"/>
    </source>
</evidence>
<evidence type="ECO:0000256" key="4">
    <source>
        <dbReference type="ARBA" id="ARBA00022801"/>
    </source>
</evidence>
<feature type="region of interest" description="Disordered" evidence="9">
    <location>
        <begin position="536"/>
        <end position="556"/>
    </location>
</feature>
<keyword evidence="10" id="KW-0472">Membrane</keyword>
<dbReference type="GO" id="GO:0046872">
    <property type="term" value="F:metal ion binding"/>
    <property type="evidence" value="ECO:0007669"/>
    <property type="project" value="UniProtKB-KW"/>
</dbReference>
<dbReference type="GO" id="GO:0016787">
    <property type="term" value="F:hydrolase activity"/>
    <property type="evidence" value="ECO:0007669"/>
    <property type="project" value="UniProtKB-KW"/>
</dbReference>
<dbReference type="InterPro" id="IPR003607">
    <property type="entry name" value="HD/PDEase_dom"/>
</dbReference>
<dbReference type="InterPro" id="IPR023088">
    <property type="entry name" value="PDEase"/>
</dbReference>
<name>A0ABD2KXJ2_9BILA</name>
<feature type="binding site" evidence="7">
    <location>
        <position position="977"/>
    </location>
    <ligand>
        <name>Zn(2+)</name>
        <dbReference type="ChEBI" id="CHEBI:29105"/>
        <label>1</label>
    </ligand>
</feature>
<feature type="binding site" evidence="7">
    <location>
        <position position="1120"/>
    </location>
    <ligand>
        <name>Zn(2+)</name>
        <dbReference type="ChEBI" id="CHEBI:29105"/>
        <label>1</label>
    </ligand>
</feature>
<dbReference type="PROSITE" id="PS00126">
    <property type="entry name" value="PDEASE_I_1"/>
    <property type="match status" value="1"/>
</dbReference>
<dbReference type="PANTHER" id="PTHR11347">
    <property type="entry name" value="CYCLIC NUCLEOTIDE PHOSPHODIESTERASE"/>
    <property type="match status" value="1"/>
</dbReference>
<dbReference type="PROSITE" id="PS51845">
    <property type="entry name" value="PDEASE_I_2"/>
    <property type="match status" value="1"/>
</dbReference>
<dbReference type="EC" id="3.1.4.-" evidence="8"/>
<keyword evidence="13" id="KW-1185">Reference proteome</keyword>
<feature type="binding site" evidence="7">
    <location>
        <position position="1014"/>
    </location>
    <ligand>
        <name>Zn(2+)</name>
        <dbReference type="ChEBI" id="CHEBI:29105"/>
        <label>2</label>
    </ligand>
</feature>
<dbReference type="PRINTS" id="PR00387">
    <property type="entry name" value="PDIESTERASE1"/>
</dbReference>
<dbReference type="Proteomes" id="UP001620626">
    <property type="component" value="Unassembled WGS sequence"/>
</dbReference>
<feature type="region of interest" description="Disordered" evidence="9">
    <location>
        <begin position="1208"/>
        <end position="1241"/>
    </location>
</feature>
<evidence type="ECO:0000313" key="12">
    <source>
        <dbReference type="EMBL" id="KAL3107648.1"/>
    </source>
</evidence>
<evidence type="ECO:0000256" key="5">
    <source>
        <dbReference type="PIRSR" id="PIRSR623088-1"/>
    </source>
</evidence>
<comment type="caution">
    <text evidence="12">The sequence shown here is derived from an EMBL/GenBank/DDBJ whole genome shotgun (WGS) entry which is preliminary data.</text>
</comment>
<evidence type="ECO:0000313" key="13">
    <source>
        <dbReference type="Proteomes" id="UP001620626"/>
    </source>
</evidence>
<proteinExistence type="inferred from homology"/>
<dbReference type="Pfam" id="PF25756">
    <property type="entry name" value="TPR_INTS8"/>
    <property type="match status" value="1"/>
</dbReference>
<reference evidence="12 13" key="1">
    <citation type="submission" date="2024-10" db="EMBL/GenBank/DDBJ databases">
        <authorList>
            <person name="Kim D."/>
        </authorList>
    </citation>
    <scope>NUCLEOTIDE SEQUENCE [LARGE SCALE GENOMIC DNA]</scope>
    <source>
        <strain evidence="12">BH-2024</strain>
    </source>
</reference>
<feature type="binding site" evidence="6">
    <location>
        <begin position="973"/>
        <end position="977"/>
    </location>
    <ligand>
        <name>AMP</name>
        <dbReference type="ChEBI" id="CHEBI:456215"/>
    </ligand>
</feature>
<sequence length="1310" mass="148777">MLWKLEQLARMGNIPKWKELLNKFVEASPNVRENAALKNFFIYDTVRIELLNLCRDFCRANDLTEFAKRSVSIQGLLSSTLTIAFNNEHIVFQRFGMELAHFLINSRQWRLANDRIKAQQLFKTPFTDIAVILEVFLFKLYEERKREEAYKVVRDVFWKVISPTFDEMRQGLESRTALINKNYFLDFLRGIKDPDALGIFFGMAAFLYNFSLTTAPIALIDGTFSDDPLQQMQVAGAHLVRAVSQQIYVENHEMWQTIRLDEYRSRPLDVSFIKQVLAVLCKQAQIAGPIRVSWLRIRADYAFVCENYDEATRLYLEMLMALQRGLLSDSEEMELGGADRITQKMDTDLVYSKIAVALHHLRMPTLAAIIGQMRADISPHLDMVEHLLRNTPLTVDAGHAYFPLIADIHLMERMAAAYEKFELPLYLQALLELMPTRAVNVNNSPVILEREVALCLGVLLALFSSHCLCAFVVVRLAQWLLIDCFLRLLLLLLVPIWMGTFISFRRFSPIAHSSKMVNLGVCCCCRKKVIVGEAQTRRKTSAPNGKGRRRRQRDGSRAKLEKFFGILYSPMDDGFGEESNAKELEQCIGQTPKTIEPESMVWMPRDLSSSSSQILKQKEAETVNDLATIPSNSSKCVMEAKGQNRFALRFEDTEYIVDVNSRGSDRREGSGGAVQNFRFYRRSNSVAGKAPPSQSLLSSSSTQIRPKMSVVGRVASLFVSDDSSPASSAGGTRKRPSSLLGMIGAGRRASRSVSGFIPTLFQWQKSTETAPESDAGDEERRQQRMVGEAVEKLRYILHQLNGGQLSLEDLKRNIEYAALVLETAYMDETRRICDEDDDLAEVTPEAVPDEVREWLTATFTRQTVQSRKEKPKFKSVANAIRTGIFFEKIYRRTQSVLAPIPHEYLPFLRQVNNWNFDSFDLNEATNGHSLKYIGFELFNRYGFFERFKVNVQVLENFLLALELGYSKHNNPYHNTIHAADVTQTSHWMLSQTGLASTLTDLEILAVLFGALIHDYEHTGHTNNFHIQSGSNFALLYNDRSVLENHHASSVFRLMKDDDKNIFERLTRDEHREMRNMIIEIVLATDMSTHFVQIKTMKNMLTLPEGIDKMKALCLIVHACDISHASKPWELHYRWTEGVLEEFFRQGDLEASMGLPYSPLCDRHTVHVADSQIGFIDFIVEPTMVVCGEMLVKMVEPLVSLPTTDSLFPPGAHRGGPDDGSASATSLSPLPPDLKSPSPGAVSSVRKIPINYFGKLDIPCPWARHLQENKVKWKDRALNEEAMRKKTEEESGGETKKGEPNENGHMENDAL</sequence>
<comment type="similarity">
    <text evidence="1 8">Belongs to the cyclic nucleotide phosphodiesterase family.</text>
</comment>
<dbReference type="Gene3D" id="1.10.1300.10">
    <property type="entry name" value="3'5'-cyclic nucleotide phosphodiesterase, catalytic domain"/>
    <property type="match status" value="1"/>
</dbReference>
<evidence type="ECO:0000256" key="2">
    <source>
        <dbReference type="ARBA" id="ARBA00022535"/>
    </source>
</evidence>
<feature type="binding site" evidence="7">
    <location>
        <position position="1014"/>
    </location>
    <ligand>
        <name>Zn(2+)</name>
        <dbReference type="ChEBI" id="CHEBI:29105"/>
        <label>1</label>
    </ligand>
</feature>
<dbReference type="SUPFAM" id="SSF109604">
    <property type="entry name" value="HD-domain/PDEase-like"/>
    <property type="match status" value="1"/>
</dbReference>
<evidence type="ECO:0000256" key="1">
    <source>
        <dbReference type="ARBA" id="ARBA00007648"/>
    </source>
</evidence>
<evidence type="ECO:0000256" key="3">
    <source>
        <dbReference type="ARBA" id="ARBA00022723"/>
    </source>
</evidence>
<dbReference type="CDD" id="cd00077">
    <property type="entry name" value="HDc"/>
    <property type="match status" value="1"/>
</dbReference>
<evidence type="ECO:0000256" key="7">
    <source>
        <dbReference type="PIRSR" id="PIRSR623088-3"/>
    </source>
</evidence>